<evidence type="ECO:0000313" key="2">
    <source>
        <dbReference type="EMBL" id="RVD85141.1"/>
    </source>
</evidence>
<dbReference type="VEuPathDB" id="FungiDB:DFL_003472"/>
<keyword evidence="3" id="KW-1185">Reference proteome</keyword>
<dbReference type="Proteomes" id="UP000283090">
    <property type="component" value="Unassembled WGS sequence"/>
</dbReference>
<name>A0A437A1Z2_ARTFL</name>
<evidence type="ECO:0000313" key="3">
    <source>
        <dbReference type="Proteomes" id="UP000283090"/>
    </source>
</evidence>
<gene>
    <name evidence="2" type="ORF">DFL_003472</name>
</gene>
<reference evidence="2 3" key="1">
    <citation type="submission" date="2019-01" db="EMBL/GenBank/DDBJ databases">
        <title>Intercellular communication is required for trap formation in the nematode-trapping fungus Duddingtonia flagrans.</title>
        <authorList>
            <person name="Youssar L."/>
            <person name="Wernet V."/>
            <person name="Hensel N."/>
            <person name="Hildebrandt H.-G."/>
            <person name="Fischer R."/>
        </authorList>
    </citation>
    <scope>NUCLEOTIDE SEQUENCE [LARGE SCALE GENOMIC DNA]</scope>
    <source>
        <strain evidence="2 3">CBS H-5679</strain>
    </source>
</reference>
<sequence length="124" mass="14162">MYGPPSLRNSGVYSSVHRNFAQNYTARSISVTSKRLRSRLSSKRSFPPFLGSRTDSRPSAAGPLERFLSLQDFQRQADIGRLVGEELLQDDWEQELLLEPGYNRIGMKIRRPSSRCTYVSSYTI</sequence>
<protein>
    <submittedName>
        <fullName evidence="2">Uncharacterized protein</fullName>
    </submittedName>
</protein>
<dbReference type="RefSeq" id="XP_067490685.1">
    <property type="nucleotide sequence ID" value="XM_067632414.1"/>
</dbReference>
<accession>A0A437A1Z2</accession>
<dbReference type="GeneID" id="93585783"/>
<comment type="caution">
    <text evidence="2">The sequence shown here is derived from an EMBL/GenBank/DDBJ whole genome shotgun (WGS) entry which is preliminary data.</text>
</comment>
<dbReference type="AlphaFoldDB" id="A0A437A1Z2"/>
<dbReference type="EMBL" id="SAEB01000006">
    <property type="protein sequence ID" value="RVD85141.1"/>
    <property type="molecule type" value="Genomic_DNA"/>
</dbReference>
<evidence type="ECO:0000256" key="1">
    <source>
        <dbReference type="SAM" id="MobiDB-lite"/>
    </source>
</evidence>
<proteinExistence type="predicted"/>
<organism evidence="2 3">
    <name type="scientific">Arthrobotrys flagrans</name>
    <name type="common">Nematode-trapping fungus</name>
    <name type="synonym">Trichothecium flagrans</name>
    <dbReference type="NCBI Taxonomy" id="97331"/>
    <lineage>
        <taxon>Eukaryota</taxon>
        <taxon>Fungi</taxon>
        <taxon>Dikarya</taxon>
        <taxon>Ascomycota</taxon>
        <taxon>Pezizomycotina</taxon>
        <taxon>Orbiliomycetes</taxon>
        <taxon>Orbiliales</taxon>
        <taxon>Orbiliaceae</taxon>
        <taxon>Arthrobotrys</taxon>
    </lineage>
</organism>
<feature type="region of interest" description="Disordered" evidence="1">
    <location>
        <begin position="39"/>
        <end position="61"/>
    </location>
</feature>